<gene>
    <name evidence="2" type="ORF">RRG08_048018</name>
</gene>
<feature type="compositionally biased region" description="Basic and acidic residues" evidence="1">
    <location>
        <begin position="61"/>
        <end position="82"/>
    </location>
</feature>
<keyword evidence="3" id="KW-1185">Reference proteome</keyword>
<feature type="compositionally biased region" description="Low complexity" evidence="1">
    <location>
        <begin position="20"/>
        <end position="29"/>
    </location>
</feature>
<evidence type="ECO:0000313" key="2">
    <source>
        <dbReference type="EMBL" id="KAK3706450.1"/>
    </source>
</evidence>
<feature type="region of interest" description="Disordered" evidence="1">
    <location>
        <begin position="1"/>
        <end position="82"/>
    </location>
</feature>
<organism evidence="2 3">
    <name type="scientific">Elysia crispata</name>
    <name type="common">lettuce slug</name>
    <dbReference type="NCBI Taxonomy" id="231223"/>
    <lineage>
        <taxon>Eukaryota</taxon>
        <taxon>Metazoa</taxon>
        <taxon>Spiralia</taxon>
        <taxon>Lophotrochozoa</taxon>
        <taxon>Mollusca</taxon>
        <taxon>Gastropoda</taxon>
        <taxon>Heterobranchia</taxon>
        <taxon>Euthyneura</taxon>
        <taxon>Panpulmonata</taxon>
        <taxon>Sacoglossa</taxon>
        <taxon>Placobranchoidea</taxon>
        <taxon>Plakobranchidae</taxon>
        <taxon>Elysia</taxon>
    </lineage>
</organism>
<protein>
    <submittedName>
        <fullName evidence="2">Uncharacterized protein</fullName>
    </submittedName>
</protein>
<sequence>MTESFPVKLRGHVSSCPTTRSSAGRQSSRASREHVWGKSDHSSNLLPTPSGRRITPGETEDNTRRVEARSEGTARGDGRGPA</sequence>
<evidence type="ECO:0000313" key="3">
    <source>
        <dbReference type="Proteomes" id="UP001283361"/>
    </source>
</evidence>
<name>A0AAE0XRU1_9GAST</name>
<proteinExistence type="predicted"/>
<evidence type="ECO:0000256" key="1">
    <source>
        <dbReference type="SAM" id="MobiDB-lite"/>
    </source>
</evidence>
<comment type="caution">
    <text evidence="2">The sequence shown here is derived from an EMBL/GenBank/DDBJ whole genome shotgun (WGS) entry which is preliminary data.</text>
</comment>
<dbReference type="Proteomes" id="UP001283361">
    <property type="component" value="Unassembled WGS sequence"/>
</dbReference>
<feature type="compositionally biased region" description="Basic and acidic residues" evidence="1">
    <location>
        <begin position="30"/>
        <end position="41"/>
    </location>
</feature>
<dbReference type="EMBL" id="JAWDGP010007745">
    <property type="protein sequence ID" value="KAK3706450.1"/>
    <property type="molecule type" value="Genomic_DNA"/>
</dbReference>
<reference evidence="2" key="1">
    <citation type="journal article" date="2023" name="G3 (Bethesda)">
        <title>A reference genome for the long-term kleptoplast-retaining sea slug Elysia crispata morphotype clarki.</title>
        <authorList>
            <person name="Eastman K.E."/>
            <person name="Pendleton A.L."/>
            <person name="Shaikh M.A."/>
            <person name="Suttiyut T."/>
            <person name="Ogas R."/>
            <person name="Tomko P."/>
            <person name="Gavelis G."/>
            <person name="Widhalm J.R."/>
            <person name="Wisecaver J.H."/>
        </authorList>
    </citation>
    <scope>NUCLEOTIDE SEQUENCE</scope>
    <source>
        <strain evidence="2">ECLA1</strain>
    </source>
</reference>
<dbReference type="AlphaFoldDB" id="A0AAE0XRU1"/>
<accession>A0AAE0XRU1</accession>